<sequence>MSVYSVQAPSRRCSATDRELHEGEKIVSVLLEENGQFVRKDYAENAWKGAPEGAIAFWQSRIPTSKGTKRPTINDDMLMECLDRLADHVDPGQVRFRYVAALLLMRRRRLKFDEVTHLAGQDRMRLTCSKSGRKFDVIDPHLNESELESVQSEVFRILGWD</sequence>
<dbReference type="AlphaFoldDB" id="A0A6C2YPB1"/>
<dbReference type="KEGG" id="tim:GMBLW1_12380"/>
<organism evidence="1">
    <name type="scientific">Tuwongella immobilis</name>
    <dbReference type="NCBI Taxonomy" id="692036"/>
    <lineage>
        <taxon>Bacteria</taxon>
        <taxon>Pseudomonadati</taxon>
        <taxon>Planctomycetota</taxon>
        <taxon>Planctomycetia</taxon>
        <taxon>Gemmatales</taxon>
        <taxon>Gemmataceae</taxon>
        <taxon>Tuwongella</taxon>
    </lineage>
</organism>
<accession>A0A6C2YPB1</accession>
<gene>
    <name evidence="1" type="ORF">GMBLW1_12380</name>
</gene>
<evidence type="ECO:0000313" key="1">
    <source>
        <dbReference type="EMBL" id="VIP02722.1"/>
    </source>
</evidence>
<protein>
    <submittedName>
        <fullName evidence="1">Uncharacterized protein</fullName>
    </submittedName>
</protein>
<proteinExistence type="predicted"/>
<dbReference type="EMBL" id="LR593887">
    <property type="protein sequence ID" value="VTS02257.1"/>
    <property type="molecule type" value="Genomic_DNA"/>
</dbReference>
<dbReference type="EMBL" id="LR586016">
    <property type="protein sequence ID" value="VIP02722.1"/>
    <property type="molecule type" value="Genomic_DNA"/>
</dbReference>
<dbReference type="Proteomes" id="UP000464378">
    <property type="component" value="Chromosome"/>
</dbReference>
<evidence type="ECO:0000313" key="2">
    <source>
        <dbReference type="Proteomes" id="UP000464378"/>
    </source>
</evidence>
<reference evidence="1" key="1">
    <citation type="submission" date="2019-04" db="EMBL/GenBank/DDBJ databases">
        <authorList>
            <consortium name="Science for Life Laboratories"/>
        </authorList>
    </citation>
    <scope>NUCLEOTIDE SEQUENCE</scope>
    <source>
        <strain evidence="1">MBLW1</strain>
    </source>
</reference>
<name>A0A6C2YPB1_9BACT</name>
<dbReference type="RefSeq" id="WP_162657867.1">
    <property type="nucleotide sequence ID" value="NZ_LR593887.1"/>
</dbReference>
<keyword evidence="2" id="KW-1185">Reference proteome</keyword>
<dbReference type="InParanoid" id="A0A6C2YPB1"/>